<feature type="non-terminal residue" evidence="1">
    <location>
        <position position="128"/>
    </location>
</feature>
<reference evidence="2" key="2">
    <citation type="submission" date="2015-01" db="EMBL/GenBank/DDBJ databases">
        <title>Evolutionary Origins and Diversification of the Mycorrhizal Mutualists.</title>
        <authorList>
            <consortium name="DOE Joint Genome Institute"/>
            <consortium name="Mycorrhizal Genomics Consortium"/>
            <person name="Kohler A."/>
            <person name="Kuo A."/>
            <person name="Nagy L.G."/>
            <person name="Floudas D."/>
            <person name="Copeland A."/>
            <person name="Barry K.W."/>
            <person name="Cichocki N."/>
            <person name="Veneault-Fourrey C."/>
            <person name="LaButti K."/>
            <person name="Lindquist E.A."/>
            <person name="Lipzen A."/>
            <person name="Lundell T."/>
            <person name="Morin E."/>
            <person name="Murat C."/>
            <person name="Riley R."/>
            <person name="Ohm R."/>
            <person name="Sun H."/>
            <person name="Tunlid A."/>
            <person name="Henrissat B."/>
            <person name="Grigoriev I.V."/>
            <person name="Hibbett D.S."/>
            <person name="Martin F."/>
        </authorList>
    </citation>
    <scope>NUCLEOTIDE SEQUENCE [LARGE SCALE GENOMIC DNA]</scope>
    <source>
        <strain evidence="2">441</strain>
    </source>
</reference>
<dbReference type="STRING" id="765257.A0A0C9YF48"/>
<name>A0A0C9YF48_9AGAM</name>
<evidence type="ECO:0000313" key="1">
    <source>
        <dbReference type="EMBL" id="KIK23475.1"/>
    </source>
</evidence>
<gene>
    <name evidence="1" type="ORF">PISMIDRAFT_41966</name>
</gene>
<keyword evidence="2" id="KW-1185">Reference proteome</keyword>
<dbReference type="Proteomes" id="UP000054018">
    <property type="component" value="Unassembled WGS sequence"/>
</dbReference>
<feature type="non-terminal residue" evidence="1">
    <location>
        <position position="1"/>
    </location>
</feature>
<sequence length="128" mass="14036">GHPDHPSIVTGLIRRFELRGGVADPECAVKNFRLALDLHPLGNPSRISVLSDVADALITCYNGCVELVDLQMAINHYLEAPALLPTNHKGEPILFDKLGNALLLRHTRLGDLKDLDEAIEKDRLALSL</sequence>
<organism evidence="1 2">
    <name type="scientific">Pisolithus microcarpus 441</name>
    <dbReference type="NCBI Taxonomy" id="765257"/>
    <lineage>
        <taxon>Eukaryota</taxon>
        <taxon>Fungi</taxon>
        <taxon>Dikarya</taxon>
        <taxon>Basidiomycota</taxon>
        <taxon>Agaricomycotina</taxon>
        <taxon>Agaricomycetes</taxon>
        <taxon>Agaricomycetidae</taxon>
        <taxon>Boletales</taxon>
        <taxon>Sclerodermatineae</taxon>
        <taxon>Pisolithaceae</taxon>
        <taxon>Pisolithus</taxon>
    </lineage>
</organism>
<dbReference type="OrthoDB" id="9991317at2759"/>
<reference evidence="1 2" key="1">
    <citation type="submission" date="2014-04" db="EMBL/GenBank/DDBJ databases">
        <authorList>
            <consortium name="DOE Joint Genome Institute"/>
            <person name="Kuo A."/>
            <person name="Kohler A."/>
            <person name="Costa M.D."/>
            <person name="Nagy L.G."/>
            <person name="Floudas D."/>
            <person name="Copeland A."/>
            <person name="Barry K.W."/>
            <person name="Cichocki N."/>
            <person name="Veneault-Fourrey C."/>
            <person name="LaButti K."/>
            <person name="Lindquist E.A."/>
            <person name="Lipzen A."/>
            <person name="Lundell T."/>
            <person name="Morin E."/>
            <person name="Murat C."/>
            <person name="Sun H."/>
            <person name="Tunlid A."/>
            <person name="Henrissat B."/>
            <person name="Grigoriev I.V."/>
            <person name="Hibbett D.S."/>
            <person name="Martin F."/>
            <person name="Nordberg H.P."/>
            <person name="Cantor M.N."/>
            <person name="Hua S.X."/>
        </authorList>
    </citation>
    <scope>NUCLEOTIDE SEQUENCE [LARGE SCALE GENOMIC DNA]</scope>
    <source>
        <strain evidence="1 2">441</strain>
    </source>
</reference>
<accession>A0A0C9YF48</accession>
<evidence type="ECO:0000313" key="2">
    <source>
        <dbReference type="Proteomes" id="UP000054018"/>
    </source>
</evidence>
<dbReference type="HOGENOM" id="CLU_1964840_0_0_1"/>
<protein>
    <submittedName>
        <fullName evidence="1">Uncharacterized protein</fullName>
    </submittedName>
</protein>
<dbReference type="AlphaFoldDB" id="A0A0C9YF48"/>
<proteinExistence type="predicted"/>
<dbReference type="EMBL" id="KN833725">
    <property type="protein sequence ID" value="KIK23475.1"/>
    <property type="molecule type" value="Genomic_DNA"/>
</dbReference>